<sequence>MNQPSAPYSQHNDEISLVDLAKILVRRWKAMAVIFAVVVIAALIYALLMPRTYSYISLYSVAEQGPDMALESPAAVVAKAQNLYLGPETRELLASTDSEKITLPFETEIKNPTETLLIALASEANEDDAGIVEQLHGNLLARLKEGQQALVERRREALKRQLRDAQESLKVAQQSESPSAAEITTSLMERIANLKNALEELRGGEVSQTAVKSLEPTGTGRKLILVMAIVLAGLLAIMGAFVIQFISLVRKSLNEPF</sequence>
<comment type="subcellular location">
    <subcellularLocation>
        <location evidence="1">Cell membrane</location>
        <topology evidence="1">Multi-pass membrane protein</topology>
    </subcellularLocation>
</comment>
<keyword evidence="2" id="KW-1003">Cell membrane</keyword>
<dbReference type="GO" id="GO:0004713">
    <property type="term" value="F:protein tyrosine kinase activity"/>
    <property type="evidence" value="ECO:0007669"/>
    <property type="project" value="TreeGrafter"/>
</dbReference>
<evidence type="ECO:0000256" key="3">
    <source>
        <dbReference type="ARBA" id="ARBA00022692"/>
    </source>
</evidence>
<proteinExistence type="predicted"/>
<organism evidence="9 10">
    <name type="scientific">Pistricoccus aurantiacus</name>
    <dbReference type="NCBI Taxonomy" id="1883414"/>
    <lineage>
        <taxon>Bacteria</taxon>
        <taxon>Pseudomonadati</taxon>
        <taxon>Pseudomonadota</taxon>
        <taxon>Gammaproteobacteria</taxon>
        <taxon>Oceanospirillales</taxon>
        <taxon>Halomonadaceae</taxon>
        <taxon>Pistricoccus</taxon>
    </lineage>
</organism>
<name>A0A5B8SSC8_9GAMM</name>
<feature type="transmembrane region" description="Helical" evidence="7">
    <location>
        <begin position="30"/>
        <end position="48"/>
    </location>
</feature>
<dbReference type="KEGG" id="paur:FGL86_11190"/>
<accession>A0A5B8SSC8</accession>
<evidence type="ECO:0000313" key="10">
    <source>
        <dbReference type="Proteomes" id="UP000321272"/>
    </source>
</evidence>
<gene>
    <name evidence="9" type="ORF">FGL86_11190</name>
</gene>
<keyword evidence="4 7" id="KW-1133">Transmembrane helix</keyword>
<dbReference type="OrthoDB" id="5781423at2"/>
<evidence type="ECO:0000256" key="1">
    <source>
        <dbReference type="ARBA" id="ARBA00004651"/>
    </source>
</evidence>
<dbReference type="Pfam" id="PF02706">
    <property type="entry name" value="Wzz"/>
    <property type="match status" value="1"/>
</dbReference>
<protein>
    <submittedName>
        <fullName evidence="9">Lipopolysaccharide biosynthesis protein</fullName>
    </submittedName>
</protein>
<keyword evidence="10" id="KW-1185">Reference proteome</keyword>
<keyword evidence="6" id="KW-0175">Coiled coil</keyword>
<dbReference type="AlphaFoldDB" id="A0A5B8SSC8"/>
<reference evidence="9 10" key="1">
    <citation type="submission" date="2019-06" db="EMBL/GenBank/DDBJ databases">
        <title>Genome analyses of bacteria isolated from kimchi.</title>
        <authorList>
            <person name="Lee S."/>
            <person name="Ahn S."/>
            <person name="Roh S."/>
        </authorList>
    </citation>
    <scope>NUCLEOTIDE SEQUENCE [LARGE SCALE GENOMIC DNA]</scope>
    <source>
        <strain evidence="9 10">CBA4606</strain>
    </source>
</reference>
<feature type="coiled-coil region" evidence="6">
    <location>
        <begin position="148"/>
        <end position="175"/>
    </location>
</feature>
<evidence type="ECO:0000259" key="8">
    <source>
        <dbReference type="Pfam" id="PF02706"/>
    </source>
</evidence>
<dbReference type="GO" id="GO:0005886">
    <property type="term" value="C:plasma membrane"/>
    <property type="evidence" value="ECO:0007669"/>
    <property type="project" value="UniProtKB-SubCell"/>
</dbReference>
<keyword evidence="5 7" id="KW-0472">Membrane</keyword>
<dbReference type="PANTHER" id="PTHR32309:SF13">
    <property type="entry name" value="FERRIC ENTEROBACTIN TRANSPORT PROTEIN FEPE"/>
    <property type="match status" value="1"/>
</dbReference>
<evidence type="ECO:0000256" key="7">
    <source>
        <dbReference type="SAM" id="Phobius"/>
    </source>
</evidence>
<evidence type="ECO:0000256" key="5">
    <source>
        <dbReference type="ARBA" id="ARBA00023136"/>
    </source>
</evidence>
<dbReference type="InterPro" id="IPR050445">
    <property type="entry name" value="Bact_polysacc_biosynth/exp"/>
</dbReference>
<dbReference type="InterPro" id="IPR003856">
    <property type="entry name" value="LPS_length_determ_N"/>
</dbReference>
<dbReference type="Proteomes" id="UP000321272">
    <property type="component" value="Chromosome"/>
</dbReference>
<evidence type="ECO:0000256" key="2">
    <source>
        <dbReference type="ARBA" id="ARBA00022475"/>
    </source>
</evidence>
<feature type="domain" description="Polysaccharide chain length determinant N-terminal" evidence="8">
    <location>
        <begin position="13"/>
        <end position="65"/>
    </location>
</feature>
<evidence type="ECO:0000256" key="6">
    <source>
        <dbReference type="SAM" id="Coils"/>
    </source>
</evidence>
<dbReference type="RefSeq" id="WP_147184637.1">
    <property type="nucleotide sequence ID" value="NZ_CP042382.1"/>
</dbReference>
<dbReference type="EMBL" id="CP042382">
    <property type="protein sequence ID" value="QEA39586.1"/>
    <property type="molecule type" value="Genomic_DNA"/>
</dbReference>
<dbReference type="PANTHER" id="PTHR32309">
    <property type="entry name" value="TYROSINE-PROTEIN KINASE"/>
    <property type="match status" value="1"/>
</dbReference>
<keyword evidence="3 7" id="KW-0812">Transmembrane</keyword>
<evidence type="ECO:0000256" key="4">
    <source>
        <dbReference type="ARBA" id="ARBA00022989"/>
    </source>
</evidence>
<feature type="transmembrane region" description="Helical" evidence="7">
    <location>
        <begin position="223"/>
        <end position="247"/>
    </location>
</feature>
<evidence type="ECO:0000313" key="9">
    <source>
        <dbReference type="EMBL" id="QEA39586.1"/>
    </source>
</evidence>